<dbReference type="AlphaFoldDB" id="A0A3Q2ZA38"/>
<dbReference type="InterPro" id="IPR038178">
    <property type="entry name" value="Kringle_sf"/>
</dbReference>
<evidence type="ECO:0000313" key="7">
    <source>
        <dbReference type="Proteomes" id="UP000264800"/>
    </source>
</evidence>
<evidence type="ECO:0000256" key="1">
    <source>
        <dbReference type="ARBA" id="ARBA00022572"/>
    </source>
</evidence>
<dbReference type="PANTHER" id="PTHR24261:SF13">
    <property type="entry name" value="PLASMINOGEN"/>
    <property type="match status" value="1"/>
</dbReference>
<dbReference type="SMART" id="SM00130">
    <property type="entry name" value="KR"/>
    <property type="match status" value="3"/>
</dbReference>
<dbReference type="GO" id="GO:0004175">
    <property type="term" value="F:endopeptidase activity"/>
    <property type="evidence" value="ECO:0007669"/>
    <property type="project" value="TreeGrafter"/>
</dbReference>
<evidence type="ECO:0000256" key="4">
    <source>
        <dbReference type="SAM" id="MobiDB-lite"/>
    </source>
</evidence>
<dbReference type="InterPro" id="IPR013806">
    <property type="entry name" value="Kringle-like"/>
</dbReference>
<feature type="disulfide bond" evidence="3">
    <location>
        <begin position="21"/>
        <end position="44"/>
    </location>
</feature>
<dbReference type="PROSITE" id="PS50070">
    <property type="entry name" value="KRINGLE_2"/>
    <property type="match status" value="3"/>
</dbReference>
<dbReference type="CDD" id="cd00108">
    <property type="entry name" value="KR"/>
    <property type="match status" value="1"/>
</dbReference>
<sequence>AKWGLRYINEQKDKFLEENYCRNPDGDPRPWCFTTSQSKRWDFCSIPRCGNLCIFCMAYRGTIAVTESGKTCQSWSAQTPHKHNRTPDNYPSLENNYCRNPDNERKPWCYTTDPETRWEFLFVSADEAVVPTEEDDCYEGNGSTYRGVTSETVSGKRCQRWSSQAPHSHQKTPETFPTA</sequence>
<feature type="region of interest" description="Disordered" evidence="4">
    <location>
        <begin position="157"/>
        <end position="179"/>
    </location>
</feature>
<evidence type="ECO:0000256" key="3">
    <source>
        <dbReference type="PROSITE-ProRule" id="PRU00121"/>
    </source>
</evidence>
<accession>A0A3Q2ZA38</accession>
<dbReference type="STRING" id="37003.ENSKMAP00000000313"/>
<dbReference type="SUPFAM" id="SSF57440">
    <property type="entry name" value="Kringle-like"/>
    <property type="match status" value="3"/>
</dbReference>
<keyword evidence="2 3" id="KW-1015">Disulfide bond</keyword>
<dbReference type="PANTHER" id="PTHR24261">
    <property type="entry name" value="PLASMINOGEN-RELATED"/>
    <property type="match status" value="1"/>
</dbReference>
<dbReference type="Gene3D" id="2.40.20.10">
    <property type="entry name" value="Plasminogen Kringle 4"/>
    <property type="match status" value="3"/>
</dbReference>
<dbReference type="InterPro" id="IPR018056">
    <property type="entry name" value="Kringle_CS"/>
</dbReference>
<organism evidence="6 7">
    <name type="scientific">Kryptolebias marmoratus</name>
    <name type="common">Mangrove killifish</name>
    <name type="synonym">Rivulus marmoratus</name>
    <dbReference type="NCBI Taxonomy" id="37003"/>
    <lineage>
        <taxon>Eukaryota</taxon>
        <taxon>Metazoa</taxon>
        <taxon>Chordata</taxon>
        <taxon>Craniata</taxon>
        <taxon>Vertebrata</taxon>
        <taxon>Euteleostomi</taxon>
        <taxon>Actinopterygii</taxon>
        <taxon>Neopterygii</taxon>
        <taxon>Teleostei</taxon>
        <taxon>Neoteleostei</taxon>
        <taxon>Acanthomorphata</taxon>
        <taxon>Ovalentaria</taxon>
        <taxon>Atherinomorphae</taxon>
        <taxon>Cyprinodontiformes</taxon>
        <taxon>Rivulidae</taxon>
        <taxon>Kryptolebias</taxon>
    </lineage>
</organism>
<dbReference type="Proteomes" id="UP000264800">
    <property type="component" value="Unplaced"/>
</dbReference>
<evidence type="ECO:0000256" key="2">
    <source>
        <dbReference type="ARBA" id="ARBA00023157"/>
    </source>
</evidence>
<keyword evidence="1 3" id="KW-0420">Kringle</keyword>
<dbReference type="PROSITE" id="PS00021">
    <property type="entry name" value="KRINGLE_1"/>
    <property type="match status" value="2"/>
</dbReference>
<dbReference type="InterPro" id="IPR000001">
    <property type="entry name" value="Kringle"/>
</dbReference>
<feature type="domain" description="Kringle" evidence="5">
    <location>
        <begin position="136"/>
        <end position="179"/>
    </location>
</feature>
<dbReference type="InterPro" id="IPR050759">
    <property type="entry name" value="Serine_protease_kringle"/>
</dbReference>
<dbReference type="GO" id="GO:0005615">
    <property type="term" value="C:extracellular space"/>
    <property type="evidence" value="ECO:0007669"/>
    <property type="project" value="TreeGrafter"/>
</dbReference>
<evidence type="ECO:0000313" key="6">
    <source>
        <dbReference type="Ensembl" id="ENSKMAP00000000313.1"/>
    </source>
</evidence>
<name>A0A3Q2ZA38_KRYMA</name>
<feature type="domain" description="Kringle" evidence="5">
    <location>
        <begin position="59"/>
        <end position="137"/>
    </location>
</feature>
<evidence type="ECO:0000259" key="5">
    <source>
        <dbReference type="PROSITE" id="PS50070"/>
    </source>
</evidence>
<dbReference type="Pfam" id="PF00051">
    <property type="entry name" value="Kringle"/>
    <property type="match status" value="3"/>
</dbReference>
<dbReference type="OMA" id="TINITAM"/>
<comment type="caution">
    <text evidence="3">Lacks conserved residue(s) required for the propagation of feature annotation.</text>
</comment>
<dbReference type="Ensembl" id="ENSKMAT00000000341.1">
    <property type="protein sequence ID" value="ENSKMAP00000000313.1"/>
    <property type="gene ID" value="ENSKMAG00000000246.1"/>
</dbReference>
<reference evidence="6" key="1">
    <citation type="submission" date="2025-08" db="UniProtKB">
        <authorList>
            <consortium name="Ensembl"/>
        </authorList>
    </citation>
    <scope>IDENTIFICATION</scope>
</reference>
<dbReference type="GO" id="GO:0005102">
    <property type="term" value="F:signaling receptor binding"/>
    <property type="evidence" value="ECO:0007669"/>
    <property type="project" value="TreeGrafter"/>
</dbReference>
<protein>
    <recommendedName>
        <fullName evidence="5">Kringle domain-containing protein</fullName>
    </recommendedName>
</protein>
<feature type="compositionally biased region" description="Polar residues" evidence="4">
    <location>
        <begin position="160"/>
        <end position="179"/>
    </location>
</feature>
<feature type="domain" description="Kringle" evidence="5">
    <location>
        <begin position="16"/>
        <end position="49"/>
    </location>
</feature>
<keyword evidence="7" id="KW-1185">Reference proteome</keyword>
<reference evidence="6" key="2">
    <citation type="submission" date="2025-09" db="UniProtKB">
        <authorList>
            <consortium name="Ensembl"/>
        </authorList>
    </citation>
    <scope>IDENTIFICATION</scope>
</reference>
<dbReference type="GeneTree" id="ENSGT00940000155208"/>
<dbReference type="PRINTS" id="PR00018">
    <property type="entry name" value="KRINGLE"/>
</dbReference>
<proteinExistence type="predicted"/>